<gene>
    <name evidence="6" type="ORF">UFOPK2894_01616</name>
</gene>
<name>A0A6J6WVG8_9ZZZZ</name>
<evidence type="ECO:0000313" key="6">
    <source>
        <dbReference type="EMBL" id="CAB4788139.1"/>
    </source>
</evidence>
<dbReference type="Gene3D" id="3.40.470.10">
    <property type="entry name" value="Uracil-DNA glycosylase-like domain"/>
    <property type="match status" value="1"/>
</dbReference>
<dbReference type="PANTHER" id="PTHR11264">
    <property type="entry name" value="URACIL-DNA GLYCOSYLASE"/>
    <property type="match status" value="1"/>
</dbReference>
<organism evidence="6">
    <name type="scientific">freshwater metagenome</name>
    <dbReference type="NCBI Taxonomy" id="449393"/>
    <lineage>
        <taxon>unclassified sequences</taxon>
        <taxon>metagenomes</taxon>
        <taxon>ecological metagenomes</taxon>
    </lineage>
</organism>
<dbReference type="Pfam" id="PF03167">
    <property type="entry name" value="UDG"/>
    <property type="match status" value="1"/>
</dbReference>
<evidence type="ECO:0000256" key="2">
    <source>
        <dbReference type="ARBA" id="ARBA00022763"/>
    </source>
</evidence>
<dbReference type="PANTHER" id="PTHR11264:SF0">
    <property type="entry name" value="URACIL-DNA GLYCOSYLASE"/>
    <property type="match status" value="1"/>
</dbReference>
<reference evidence="6" key="1">
    <citation type="submission" date="2020-05" db="EMBL/GenBank/DDBJ databases">
        <authorList>
            <person name="Chiriac C."/>
            <person name="Salcher M."/>
            <person name="Ghai R."/>
            <person name="Kavagutti S V."/>
        </authorList>
    </citation>
    <scope>NUCLEOTIDE SEQUENCE</scope>
</reference>
<dbReference type="NCBIfam" id="TIGR00628">
    <property type="entry name" value="ung"/>
    <property type="match status" value="1"/>
</dbReference>
<dbReference type="InterPro" id="IPR005122">
    <property type="entry name" value="Uracil-DNA_glycosylase-like"/>
</dbReference>
<keyword evidence="3" id="KW-0378">Hydrolase</keyword>
<keyword evidence="2" id="KW-0227">DNA damage</keyword>
<feature type="domain" description="Uracil-DNA glycosylase-like" evidence="5">
    <location>
        <begin position="56"/>
        <end position="215"/>
    </location>
</feature>
<dbReference type="AlphaFoldDB" id="A0A6J6WVG8"/>
<evidence type="ECO:0000256" key="4">
    <source>
        <dbReference type="ARBA" id="ARBA00023204"/>
    </source>
</evidence>
<evidence type="ECO:0000259" key="5">
    <source>
        <dbReference type="SMART" id="SM00986"/>
    </source>
</evidence>
<dbReference type="NCBIfam" id="NF003588">
    <property type="entry name" value="PRK05254.1-1"/>
    <property type="match status" value="1"/>
</dbReference>
<evidence type="ECO:0000256" key="3">
    <source>
        <dbReference type="ARBA" id="ARBA00022801"/>
    </source>
</evidence>
<dbReference type="InterPro" id="IPR018085">
    <property type="entry name" value="Ura-DNA_Glyclase_AS"/>
</dbReference>
<comment type="similarity">
    <text evidence="1">Belongs to the uracil-DNA glycosylase (UDG) superfamily. UNG family.</text>
</comment>
<dbReference type="HAMAP" id="MF_00148">
    <property type="entry name" value="UDG"/>
    <property type="match status" value="1"/>
</dbReference>
<proteinExistence type="inferred from homology"/>
<dbReference type="PROSITE" id="PS00130">
    <property type="entry name" value="U_DNA_GLYCOSYLASE"/>
    <property type="match status" value="1"/>
</dbReference>
<dbReference type="EMBL" id="CAEZZQ010000165">
    <property type="protein sequence ID" value="CAB4788139.1"/>
    <property type="molecule type" value="Genomic_DNA"/>
</dbReference>
<dbReference type="SMART" id="SM00986">
    <property type="entry name" value="UDG"/>
    <property type="match status" value="1"/>
</dbReference>
<dbReference type="SMART" id="SM00987">
    <property type="entry name" value="UreE_C"/>
    <property type="match status" value="1"/>
</dbReference>
<protein>
    <submittedName>
        <fullName evidence="6">Unannotated protein</fullName>
    </submittedName>
</protein>
<dbReference type="GO" id="GO:0097510">
    <property type="term" value="P:base-excision repair, AP site formation via deaminated base removal"/>
    <property type="evidence" value="ECO:0007669"/>
    <property type="project" value="TreeGrafter"/>
</dbReference>
<dbReference type="InterPro" id="IPR036895">
    <property type="entry name" value="Uracil-DNA_glycosylase-like_sf"/>
</dbReference>
<accession>A0A6J6WVG8</accession>
<keyword evidence="4" id="KW-0234">DNA repair</keyword>
<dbReference type="InterPro" id="IPR002043">
    <property type="entry name" value="UDG_fam1"/>
</dbReference>
<sequence>MNSLTMYIPDALVHESWIPFLDSQREKLNELGDHLEGAISNGAVCFPDRELILRAFEMSIKDVRVLILGQDPYPTPGHAIGYSFATHPHVSPVPASLRNIFKEATADIGELSKVDSSLQSWRDQGVFLLNRVLTVESGAVGSHKKIGWEGFTESAVEFLIKRNPDVVAMLWGKDAESLKHLFDPSRVIITTHPSPLSANRGFLGSKPFSKCNDLLKQMGHQPVDWR</sequence>
<dbReference type="SUPFAM" id="SSF52141">
    <property type="entry name" value="Uracil-DNA glycosylase-like"/>
    <property type="match status" value="1"/>
</dbReference>
<dbReference type="NCBIfam" id="NF003592">
    <property type="entry name" value="PRK05254.1-5"/>
    <property type="match status" value="1"/>
</dbReference>
<evidence type="ECO:0000256" key="1">
    <source>
        <dbReference type="ARBA" id="ARBA00008184"/>
    </source>
</evidence>
<dbReference type="CDD" id="cd10027">
    <property type="entry name" value="UDG-F1-like"/>
    <property type="match status" value="1"/>
</dbReference>
<dbReference type="GO" id="GO:0004844">
    <property type="term" value="F:uracil DNA N-glycosylase activity"/>
    <property type="evidence" value="ECO:0007669"/>
    <property type="project" value="InterPro"/>
</dbReference>